<dbReference type="FunFam" id="3.30.300.30:FF:000004">
    <property type="entry name" value="Acetyl-coenzyme A synthetase"/>
    <property type="match status" value="1"/>
</dbReference>
<gene>
    <name evidence="10" type="primary">acs</name>
    <name evidence="10" type="ORF">E8A74_11565</name>
</gene>
<dbReference type="Pfam" id="PF13193">
    <property type="entry name" value="AMP-binding_C"/>
    <property type="match status" value="1"/>
</dbReference>
<evidence type="ECO:0000256" key="5">
    <source>
        <dbReference type="ARBA" id="ARBA00022990"/>
    </source>
</evidence>
<keyword evidence="2 10" id="KW-0436">Ligase</keyword>
<dbReference type="InterPro" id="IPR032387">
    <property type="entry name" value="ACAS_N"/>
</dbReference>
<dbReference type="InterPro" id="IPR011904">
    <property type="entry name" value="Ac_CoA_lig"/>
</dbReference>
<dbReference type="OrthoDB" id="9801302at2"/>
<comment type="caution">
    <text evidence="10">The sequence shown here is derived from an EMBL/GenBank/DDBJ whole genome shotgun (WGS) entry which is preliminary data.</text>
</comment>
<sequence>MKFADEPLAYHPKVRSMEDYETLYRQSLEEPEVFWSERARALSWFYPPHSTMDVDPESTDVAWYSGGRLNACFNAVDRHAAHRPNKIALVWAKNEPGAYERISFRKLKHEVCRLANVLKSFGVRKGDRVCLYMPMIPELVYAMLACARIGAVHSVVFAGFSAESLRERILDAGCEVVLTANEALRGAKRIPLKHIVDDAVEGLSLVHTVLVARRTDVQVPMHAGRDHFLDEVMDKHRSTCPVEWMAAEDPLFILYTSGSTGKPKGVLHTTGGYLVYAALTHAVVFDLRPDDVHFCTADLGWITGHSYVVYGPLVNGTTTVLLETLPNYPDASRIWEIVDDVKATQLYTAPTALRSLMAAGDAYLETSSRDTLRVLASAGEPINPEAWRWYHDQVGKGRAAVVDTFWQTETGGVLVTPLPFVTPAKPGSATKPFFGVELAVLDDQGHILDKDGVSGNLCVKRSWPGQARTLYGDHRRFRETYYARFPGLYFTGDGCLRDEDGDIWVTGRVDDVLNVSGHRLGTAEVESALSEHDAIAEAAVVGIPHAIKGTGIFAYVVLRPGVSYRSEIELQGALKEQVRHAIGPIATPDGFRIVSALPKTRSGKIMRRILRKIACGETENLGDTTTLADPTLMDELLEKPVEGAAKSRTLGAEVRA</sequence>
<dbReference type="FunFam" id="3.40.50.12780:FF:000001">
    <property type="entry name" value="Acetyl-coenzyme A synthetase"/>
    <property type="match status" value="1"/>
</dbReference>
<dbReference type="InterPro" id="IPR045851">
    <property type="entry name" value="AMP-bd_C_sf"/>
</dbReference>
<dbReference type="NCBIfam" id="NF001208">
    <property type="entry name" value="PRK00174.1"/>
    <property type="match status" value="1"/>
</dbReference>
<dbReference type="SUPFAM" id="SSF56801">
    <property type="entry name" value="Acetyl-CoA synthetase-like"/>
    <property type="match status" value="1"/>
</dbReference>
<dbReference type="EC" id="6.2.1.1" evidence="6"/>
<organism evidence="10 11">
    <name type="scientific">Polyangium fumosum</name>
    <dbReference type="NCBI Taxonomy" id="889272"/>
    <lineage>
        <taxon>Bacteria</taxon>
        <taxon>Pseudomonadati</taxon>
        <taxon>Myxococcota</taxon>
        <taxon>Polyangia</taxon>
        <taxon>Polyangiales</taxon>
        <taxon>Polyangiaceae</taxon>
        <taxon>Polyangium</taxon>
    </lineage>
</organism>
<evidence type="ECO:0000256" key="2">
    <source>
        <dbReference type="ARBA" id="ARBA00022598"/>
    </source>
</evidence>
<keyword evidence="11" id="KW-1185">Reference proteome</keyword>
<dbReference type="AlphaFoldDB" id="A0A4U1JF17"/>
<dbReference type="Proteomes" id="UP000309215">
    <property type="component" value="Unassembled WGS sequence"/>
</dbReference>
<feature type="domain" description="Acetyl-coenzyme A synthetase N-terminal" evidence="9">
    <location>
        <begin position="20"/>
        <end position="75"/>
    </location>
</feature>
<dbReference type="GO" id="GO:0016208">
    <property type="term" value="F:AMP binding"/>
    <property type="evidence" value="ECO:0007669"/>
    <property type="project" value="InterPro"/>
</dbReference>
<dbReference type="GO" id="GO:0003987">
    <property type="term" value="F:acetate-CoA ligase activity"/>
    <property type="evidence" value="ECO:0007669"/>
    <property type="project" value="UniProtKB-UniRule"/>
</dbReference>
<evidence type="ECO:0000259" key="9">
    <source>
        <dbReference type="Pfam" id="PF16177"/>
    </source>
</evidence>
<dbReference type="Gene3D" id="3.30.300.30">
    <property type="match status" value="1"/>
</dbReference>
<feature type="domain" description="AMP-dependent synthetase/ligase" evidence="7">
    <location>
        <begin position="77"/>
        <end position="462"/>
    </location>
</feature>
<evidence type="ECO:0000256" key="4">
    <source>
        <dbReference type="ARBA" id="ARBA00022840"/>
    </source>
</evidence>
<dbReference type="Gene3D" id="3.40.50.12780">
    <property type="entry name" value="N-terminal domain of ligase-like"/>
    <property type="match status" value="1"/>
</dbReference>
<name>A0A4U1JF17_9BACT</name>
<dbReference type="GO" id="GO:0005524">
    <property type="term" value="F:ATP binding"/>
    <property type="evidence" value="ECO:0007669"/>
    <property type="project" value="UniProtKB-KW"/>
</dbReference>
<dbReference type="Pfam" id="PF16177">
    <property type="entry name" value="ACAS_N"/>
    <property type="match status" value="1"/>
</dbReference>
<dbReference type="GO" id="GO:0019427">
    <property type="term" value="P:acetyl-CoA biosynthetic process from acetate"/>
    <property type="evidence" value="ECO:0007669"/>
    <property type="project" value="UniProtKB-UniRule"/>
</dbReference>
<evidence type="ECO:0000256" key="1">
    <source>
        <dbReference type="ARBA" id="ARBA00006432"/>
    </source>
</evidence>
<dbReference type="CDD" id="cd05966">
    <property type="entry name" value="ACS"/>
    <property type="match status" value="1"/>
</dbReference>
<dbReference type="InterPro" id="IPR042099">
    <property type="entry name" value="ANL_N_sf"/>
</dbReference>
<keyword evidence="3" id="KW-0547">Nucleotide-binding</keyword>
<keyword evidence="4" id="KW-0067">ATP-binding</keyword>
<dbReference type="Pfam" id="PF00501">
    <property type="entry name" value="AMP-binding"/>
    <property type="match status" value="1"/>
</dbReference>
<dbReference type="InterPro" id="IPR000873">
    <property type="entry name" value="AMP-dep_synth/lig_dom"/>
</dbReference>
<proteinExistence type="inferred from homology"/>
<feature type="domain" description="AMP-binding enzyme C-terminal" evidence="8">
    <location>
        <begin position="524"/>
        <end position="604"/>
    </location>
</feature>
<evidence type="ECO:0000259" key="8">
    <source>
        <dbReference type="Pfam" id="PF13193"/>
    </source>
</evidence>
<evidence type="ECO:0000256" key="6">
    <source>
        <dbReference type="NCBIfam" id="TIGR02188"/>
    </source>
</evidence>
<dbReference type="RefSeq" id="WP_136929012.1">
    <property type="nucleotide sequence ID" value="NZ_SSMQ01000009.1"/>
</dbReference>
<evidence type="ECO:0000256" key="3">
    <source>
        <dbReference type="ARBA" id="ARBA00022741"/>
    </source>
</evidence>
<protein>
    <recommendedName>
        <fullName evidence="6">Acetate--CoA ligase</fullName>
        <ecNumber evidence="6">6.2.1.1</ecNumber>
    </recommendedName>
</protein>
<dbReference type="EMBL" id="SSMQ01000009">
    <property type="protein sequence ID" value="TKD09789.1"/>
    <property type="molecule type" value="Genomic_DNA"/>
</dbReference>
<evidence type="ECO:0000259" key="7">
    <source>
        <dbReference type="Pfam" id="PF00501"/>
    </source>
</evidence>
<accession>A0A4U1JF17</accession>
<evidence type="ECO:0000313" key="10">
    <source>
        <dbReference type="EMBL" id="TKD09789.1"/>
    </source>
</evidence>
<dbReference type="InterPro" id="IPR020845">
    <property type="entry name" value="AMP-binding_CS"/>
</dbReference>
<dbReference type="PANTHER" id="PTHR24095">
    <property type="entry name" value="ACETYL-COENZYME A SYNTHETASE"/>
    <property type="match status" value="1"/>
</dbReference>
<dbReference type="InterPro" id="IPR025110">
    <property type="entry name" value="AMP-bd_C"/>
</dbReference>
<dbReference type="PANTHER" id="PTHR24095:SF14">
    <property type="entry name" value="ACETYL-COENZYME A SYNTHETASE 1"/>
    <property type="match status" value="1"/>
</dbReference>
<dbReference type="NCBIfam" id="TIGR02188">
    <property type="entry name" value="Ac_CoA_lig_AcsA"/>
    <property type="match status" value="1"/>
</dbReference>
<comment type="similarity">
    <text evidence="1">Belongs to the ATP-dependent AMP-binding enzyme family.</text>
</comment>
<dbReference type="PROSITE" id="PS00455">
    <property type="entry name" value="AMP_BINDING"/>
    <property type="match status" value="1"/>
</dbReference>
<keyword evidence="5" id="KW-0007">Acetylation</keyword>
<evidence type="ECO:0000313" key="11">
    <source>
        <dbReference type="Proteomes" id="UP000309215"/>
    </source>
</evidence>
<reference evidence="10 11" key="1">
    <citation type="submission" date="2019-04" db="EMBL/GenBank/DDBJ databases">
        <authorList>
            <person name="Li Y."/>
            <person name="Wang J."/>
        </authorList>
    </citation>
    <scope>NUCLEOTIDE SEQUENCE [LARGE SCALE GENOMIC DNA]</scope>
    <source>
        <strain evidence="10 11">DSM 14668</strain>
    </source>
</reference>